<comment type="caution">
    <text evidence="1">The sequence shown here is derived from an EMBL/GenBank/DDBJ whole genome shotgun (WGS) entry which is preliminary data.</text>
</comment>
<protein>
    <recommendedName>
        <fullName evidence="3">Tick transposon</fullName>
    </recommendedName>
</protein>
<organism evidence="1 2">
    <name type="scientific">Rhipicephalus microplus</name>
    <name type="common">Cattle tick</name>
    <name type="synonym">Boophilus microplus</name>
    <dbReference type="NCBI Taxonomy" id="6941"/>
    <lineage>
        <taxon>Eukaryota</taxon>
        <taxon>Metazoa</taxon>
        <taxon>Ecdysozoa</taxon>
        <taxon>Arthropoda</taxon>
        <taxon>Chelicerata</taxon>
        <taxon>Arachnida</taxon>
        <taxon>Acari</taxon>
        <taxon>Parasitiformes</taxon>
        <taxon>Ixodida</taxon>
        <taxon>Ixodoidea</taxon>
        <taxon>Ixodidae</taxon>
        <taxon>Rhipicephalinae</taxon>
        <taxon>Rhipicephalus</taxon>
        <taxon>Boophilus</taxon>
    </lineage>
</organism>
<sequence>MVLAAARALTNSAPAIDRPTWFKAKDRMVDYNITKAYRIARRTFPFTHPRLGQAEAVLLRQFQTGSLPSRHCAPHVPRDIPDRQVQVCWRETGDHTYILWDCIKHPEAARSRAIRSRLDAAAKSHDQEEQLWAVQQVLGAL</sequence>
<dbReference type="Proteomes" id="UP000821866">
    <property type="component" value="Unassembled WGS sequence"/>
</dbReference>
<gene>
    <name evidence="1" type="ORF">HPB51_026496</name>
</gene>
<evidence type="ECO:0000313" key="1">
    <source>
        <dbReference type="EMBL" id="KAH7990014.1"/>
    </source>
</evidence>
<reference evidence="1" key="1">
    <citation type="journal article" date="2020" name="Cell">
        <title>Large-Scale Comparative Analyses of Tick Genomes Elucidate Their Genetic Diversity and Vector Capacities.</title>
        <authorList>
            <consortium name="Tick Genome and Microbiome Consortium (TIGMIC)"/>
            <person name="Jia N."/>
            <person name="Wang J."/>
            <person name="Shi W."/>
            <person name="Du L."/>
            <person name="Sun Y."/>
            <person name="Zhan W."/>
            <person name="Jiang J.F."/>
            <person name="Wang Q."/>
            <person name="Zhang B."/>
            <person name="Ji P."/>
            <person name="Bell-Sakyi L."/>
            <person name="Cui X.M."/>
            <person name="Yuan T.T."/>
            <person name="Jiang B.G."/>
            <person name="Yang W.F."/>
            <person name="Lam T.T."/>
            <person name="Chang Q.C."/>
            <person name="Ding S.J."/>
            <person name="Wang X.J."/>
            <person name="Zhu J.G."/>
            <person name="Ruan X.D."/>
            <person name="Zhao L."/>
            <person name="Wei J.T."/>
            <person name="Ye R.Z."/>
            <person name="Que T.C."/>
            <person name="Du C.H."/>
            <person name="Zhou Y.H."/>
            <person name="Cheng J.X."/>
            <person name="Dai P.F."/>
            <person name="Guo W.B."/>
            <person name="Han X.H."/>
            <person name="Huang E.J."/>
            <person name="Li L.F."/>
            <person name="Wei W."/>
            <person name="Gao Y.C."/>
            <person name="Liu J.Z."/>
            <person name="Shao H.Z."/>
            <person name="Wang X."/>
            <person name="Wang C.C."/>
            <person name="Yang T.C."/>
            <person name="Huo Q.B."/>
            <person name="Li W."/>
            <person name="Chen H.Y."/>
            <person name="Chen S.E."/>
            <person name="Zhou L.G."/>
            <person name="Ni X.B."/>
            <person name="Tian J.H."/>
            <person name="Sheng Y."/>
            <person name="Liu T."/>
            <person name="Pan Y.S."/>
            <person name="Xia L.Y."/>
            <person name="Li J."/>
            <person name="Zhao F."/>
            <person name="Cao W.C."/>
        </authorList>
    </citation>
    <scope>NUCLEOTIDE SEQUENCE</scope>
    <source>
        <strain evidence="1">Rmic-2018</strain>
    </source>
</reference>
<evidence type="ECO:0000313" key="2">
    <source>
        <dbReference type="Proteomes" id="UP000821866"/>
    </source>
</evidence>
<proteinExistence type="predicted"/>
<reference evidence="1" key="2">
    <citation type="submission" date="2021-09" db="EMBL/GenBank/DDBJ databases">
        <authorList>
            <person name="Jia N."/>
            <person name="Wang J."/>
            <person name="Shi W."/>
            <person name="Du L."/>
            <person name="Sun Y."/>
            <person name="Zhan W."/>
            <person name="Jiang J."/>
            <person name="Wang Q."/>
            <person name="Zhang B."/>
            <person name="Ji P."/>
            <person name="Sakyi L.B."/>
            <person name="Cui X."/>
            <person name="Yuan T."/>
            <person name="Jiang B."/>
            <person name="Yang W."/>
            <person name="Lam T.T.-Y."/>
            <person name="Chang Q."/>
            <person name="Ding S."/>
            <person name="Wang X."/>
            <person name="Zhu J."/>
            <person name="Ruan X."/>
            <person name="Zhao L."/>
            <person name="Wei J."/>
            <person name="Que T."/>
            <person name="Du C."/>
            <person name="Cheng J."/>
            <person name="Dai P."/>
            <person name="Han X."/>
            <person name="Huang E."/>
            <person name="Gao Y."/>
            <person name="Liu J."/>
            <person name="Shao H."/>
            <person name="Ye R."/>
            <person name="Li L."/>
            <person name="Wei W."/>
            <person name="Wang X."/>
            <person name="Wang C."/>
            <person name="Huo Q."/>
            <person name="Li W."/>
            <person name="Guo W."/>
            <person name="Chen H."/>
            <person name="Chen S."/>
            <person name="Zhou L."/>
            <person name="Zhou L."/>
            <person name="Ni X."/>
            <person name="Tian J."/>
            <person name="Zhou Y."/>
            <person name="Sheng Y."/>
            <person name="Liu T."/>
            <person name="Pan Y."/>
            <person name="Xia L."/>
            <person name="Li J."/>
            <person name="Zhao F."/>
            <person name="Cao W."/>
        </authorList>
    </citation>
    <scope>NUCLEOTIDE SEQUENCE</scope>
    <source>
        <strain evidence="1">Rmic-2018</strain>
        <tissue evidence="1">Larvae</tissue>
    </source>
</reference>
<evidence type="ECO:0008006" key="3">
    <source>
        <dbReference type="Google" id="ProtNLM"/>
    </source>
</evidence>
<dbReference type="AlphaFoldDB" id="A0A9J6D2Y2"/>
<accession>A0A9J6D2Y2</accession>
<dbReference type="EMBL" id="JABSTU010000519">
    <property type="protein sequence ID" value="KAH7990014.1"/>
    <property type="molecule type" value="Genomic_DNA"/>
</dbReference>
<keyword evidence="2" id="KW-1185">Reference proteome</keyword>
<name>A0A9J6D2Y2_RHIMP</name>